<evidence type="ECO:0000313" key="1">
    <source>
        <dbReference type="EMBL" id="BBH54632.1"/>
    </source>
</evidence>
<dbReference type="Proteomes" id="UP000291236">
    <property type="component" value="Plasmid 79K"/>
</dbReference>
<dbReference type="RefSeq" id="WP_130613014.1">
    <property type="nucleotide sequence ID" value="NZ_AP019369.1"/>
</dbReference>
<sequence length="334" mass="37304">MEKFLKSSVLILILAVFNALNIYALTGAPATDNTLVSSQFAVRNVLSNDNNIPVINVTPSRPTLVQFPEELSNCSGASKIIKLDYGDASVTSNSLSLQSNQNMQAQTENKSAATYSAVILTVALGNSEGNQSGQNNFTFDDLKEMPVTWYICRMKRQKTDTFCQAYLNNNEPYCWVAIAVRIVDPIYTNGIVILEKPNGVNSLVKPEQLEGVPFVNTFLDKKTNKIHEGKSIIDKIKSKKESEFKKPVITKKVDAILVSEAQSFKKENTDNNKIKDTVKKIEKDNDIDIPLLPENRNKIKEEDKTKKIVDLKKTNEKKDLEALVDPSVFQNVIN</sequence>
<proteinExistence type="predicted"/>
<keyword evidence="1" id="KW-0614">Plasmid</keyword>
<gene>
    <name evidence="1" type="ORF">JCM31447_31060</name>
</gene>
<protein>
    <submittedName>
        <fullName evidence="1">Uncharacterized protein</fullName>
    </submittedName>
</protein>
<reference evidence="1 2" key="1">
    <citation type="submission" date="2018-12" db="EMBL/GenBank/DDBJ databases">
        <title>Rubrispira sanarue gen. nov., sp., nov., a member of the order Silvanigrellales, isolated from a brackish lake in Hamamatsu Japan.</title>
        <authorList>
            <person name="Maejima Y."/>
            <person name="Iino T."/>
            <person name="Muraguchi Y."/>
            <person name="Fukuda K."/>
            <person name="Nojiri H."/>
            <person name="Ohkuma M."/>
            <person name="Moriuchi R."/>
            <person name="Dohra H."/>
            <person name="Kimbara K."/>
            <person name="Shintani M."/>
        </authorList>
    </citation>
    <scope>NUCLEOTIDE SEQUENCE [LARGE SCALE GENOMIC DNA]</scope>
    <source>
        <strain evidence="1 2">RF1110005</strain>
        <plasmid evidence="1 2">79K</plasmid>
    </source>
</reference>
<keyword evidence="2" id="KW-1185">Reference proteome</keyword>
<dbReference type="AlphaFoldDB" id="A0A4P2W0D8"/>
<geneLocation type="plasmid" evidence="1 2">
    <name>79K</name>
</geneLocation>
<organism evidence="1 2">
    <name type="scientific">Fluviispira sanaruensis</name>
    <dbReference type="NCBI Taxonomy" id="2493639"/>
    <lineage>
        <taxon>Bacteria</taxon>
        <taxon>Pseudomonadati</taxon>
        <taxon>Bdellovibrionota</taxon>
        <taxon>Oligoflexia</taxon>
        <taxon>Silvanigrellales</taxon>
        <taxon>Silvanigrellaceae</taxon>
        <taxon>Fluviispira</taxon>
    </lineage>
</organism>
<dbReference type="GeneID" id="39493336"/>
<accession>A0A4P2W0D8</accession>
<name>A0A4P2W0D8_FLUSA</name>
<dbReference type="EMBL" id="AP019369">
    <property type="protein sequence ID" value="BBH54632.1"/>
    <property type="molecule type" value="Genomic_DNA"/>
</dbReference>
<evidence type="ECO:0000313" key="2">
    <source>
        <dbReference type="Proteomes" id="UP000291236"/>
    </source>
</evidence>
<dbReference type="KEGG" id="sbf:JCM31447_31060"/>